<sequence length="73" mass="8487">RRFGALGSSQWVAARAAARSTRIRNKLRWARRQQEKFTRKASERDTPCVAQYWREGLHASTDGLELRESSRNP</sequence>
<dbReference type="EMBL" id="GAIX01011813">
    <property type="protein sequence ID" value="JAA80747.1"/>
    <property type="molecule type" value="Transcribed_RNA"/>
</dbReference>
<name>S4PTL8_9NEOP</name>
<reference evidence="1" key="1">
    <citation type="journal article" date="2013" name="BMC Genomics">
        <title>Unscrambling butterfly oogenesis.</title>
        <authorList>
            <person name="Carter J.M."/>
            <person name="Baker S.C."/>
            <person name="Pink R."/>
            <person name="Carter D.R."/>
            <person name="Collins A."/>
            <person name="Tomlin J."/>
            <person name="Gibbs M."/>
            <person name="Breuker C.J."/>
        </authorList>
    </citation>
    <scope>NUCLEOTIDE SEQUENCE</scope>
    <source>
        <tissue evidence="1">Ovary</tissue>
    </source>
</reference>
<protein>
    <submittedName>
        <fullName evidence="1">Reverse transcriptase</fullName>
    </submittedName>
</protein>
<reference evidence="1" key="2">
    <citation type="submission" date="2013-05" db="EMBL/GenBank/DDBJ databases">
        <authorList>
            <person name="Carter J.-M."/>
            <person name="Baker S.C."/>
            <person name="Pink R."/>
            <person name="Carter D.R.F."/>
            <person name="Collins A."/>
            <person name="Tomlin J."/>
            <person name="Gibbs M."/>
            <person name="Breuker C.J."/>
        </authorList>
    </citation>
    <scope>NUCLEOTIDE SEQUENCE</scope>
    <source>
        <tissue evidence="1">Ovary</tissue>
    </source>
</reference>
<dbReference type="GO" id="GO:0003964">
    <property type="term" value="F:RNA-directed DNA polymerase activity"/>
    <property type="evidence" value="ECO:0007669"/>
    <property type="project" value="UniProtKB-KW"/>
</dbReference>
<dbReference type="AlphaFoldDB" id="S4PTL8"/>
<proteinExistence type="predicted"/>
<feature type="non-terminal residue" evidence="1">
    <location>
        <position position="73"/>
    </location>
</feature>
<feature type="non-terminal residue" evidence="1">
    <location>
        <position position="1"/>
    </location>
</feature>
<keyword evidence="1" id="KW-0548">Nucleotidyltransferase</keyword>
<accession>S4PTL8</accession>
<organism evidence="1">
    <name type="scientific">Pararge aegeria</name>
    <name type="common">speckled wood butterfly</name>
    <dbReference type="NCBI Taxonomy" id="116150"/>
    <lineage>
        <taxon>Eukaryota</taxon>
        <taxon>Metazoa</taxon>
        <taxon>Ecdysozoa</taxon>
        <taxon>Arthropoda</taxon>
        <taxon>Hexapoda</taxon>
        <taxon>Insecta</taxon>
        <taxon>Pterygota</taxon>
        <taxon>Neoptera</taxon>
        <taxon>Endopterygota</taxon>
        <taxon>Lepidoptera</taxon>
        <taxon>Glossata</taxon>
        <taxon>Ditrysia</taxon>
        <taxon>Papilionoidea</taxon>
        <taxon>Nymphalidae</taxon>
        <taxon>Satyrinae</taxon>
        <taxon>Satyrini</taxon>
        <taxon>Parargina</taxon>
        <taxon>Pararge</taxon>
    </lineage>
</organism>
<keyword evidence="1" id="KW-0808">Transferase</keyword>
<keyword evidence="1" id="KW-0695">RNA-directed DNA polymerase</keyword>
<evidence type="ECO:0000313" key="1">
    <source>
        <dbReference type="EMBL" id="JAA80747.1"/>
    </source>
</evidence>